<reference evidence="2" key="1">
    <citation type="journal article" date="2019" name="Int. J. Syst. Evol. Microbiol.">
        <title>The Global Catalogue of Microorganisms (GCM) 10K type strain sequencing project: providing services to taxonomists for standard genome sequencing and annotation.</title>
        <authorList>
            <consortium name="The Broad Institute Genomics Platform"/>
            <consortium name="The Broad Institute Genome Sequencing Center for Infectious Disease"/>
            <person name="Wu L."/>
            <person name="Ma J."/>
        </authorList>
    </citation>
    <scope>NUCLEOTIDE SEQUENCE [LARGE SCALE GENOMIC DNA]</scope>
    <source>
        <strain evidence="2">JCM 17808</strain>
    </source>
</reference>
<evidence type="ECO:0000313" key="2">
    <source>
        <dbReference type="Proteomes" id="UP001500642"/>
    </source>
</evidence>
<dbReference type="EMBL" id="BAABGL010000002">
    <property type="protein sequence ID" value="GAA4382716.1"/>
    <property type="molecule type" value="Genomic_DNA"/>
</dbReference>
<keyword evidence="2" id="KW-1185">Reference proteome</keyword>
<protein>
    <submittedName>
        <fullName evidence="1">Uncharacterized protein</fullName>
    </submittedName>
</protein>
<accession>A0ABP8J0I8</accession>
<evidence type="ECO:0000313" key="1">
    <source>
        <dbReference type="EMBL" id="GAA4382716.1"/>
    </source>
</evidence>
<comment type="caution">
    <text evidence="1">The sequence shown here is derived from an EMBL/GenBank/DDBJ whole genome shotgun (WGS) entry which is preliminary data.</text>
</comment>
<gene>
    <name evidence="1" type="ORF">GCM10023167_01520</name>
</gene>
<dbReference type="Proteomes" id="UP001500642">
    <property type="component" value="Unassembled WGS sequence"/>
</dbReference>
<proteinExistence type="predicted"/>
<name>A0ABP8J0I8_9MICO</name>
<sequence length="123" mass="13625">MIPLENVPWIRASAHHIDFSDYYGTSGYIKAVRAEPGPAMHIGYGWSEGFTSADEAINALGDLAPAGFEPWPGTRTGMWGIWHPGNRGYDGSERRSRNERRRSTCDSCFIELPESGICSNCDD</sequence>
<organism evidence="1 2">
    <name type="scientific">Brevibacterium pityocampae</name>
    <dbReference type="NCBI Taxonomy" id="506594"/>
    <lineage>
        <taxon>Bacteria</taxon>
        <taxon>Bacillati</taxon>
        <taxon>Actinomycetota</taxon>
        <taxon>Actinomycetes</taxon>
        <taxon>Micrococcales</taxon>
        <taxon>Brevibacteriaceae</taxon>
        <taxon>Brevibacterium</taxon>
    </lineage>
</organism>